<sequence>MKIEAKIVAEKLNRRFGPYKRTKKIRRVQLKLQAVGLREEGTNQPATTAPSTAV</sequence>
<dbReference type="Gramene" id="OMO63750">
    <property type="protein sequence ID" value="OMO63750"/>
    <property type="gene ID" value="CCACVL1_22315"/>
</dbReference>
<dbReference type="Proteomes" id="UP000188268">
    <property type="component" value="Unassembled WGS sequence"/>
</dbReference>
<protein>
    <submittedName>
        <fullName evidence="1">Uncharacterized protein</fullName>
    </submittedName>
</protein>
<dbReference type="AlphaFoldDB" id="A0A1R3H0G7"/>
<comment type="caution">
    <text evidence="1">The sequence shown here is derived from an EMBL/GenBank/DDBJ whole genome shotgun (WGS) entry which is preliminary data.</text>
</comment>
<dbReference type="EMBL" id="AWWV01012880">
    <property type="protein sequence ID" value="OMO63750.1"/>
    <property type="molecule type" value="Genomic_DNA"/>
</dbReference>
<reference evidence="1 2" key="1">
    <citation type="submission" date="2013-09" db="EMBL/GenBank/DDBJ databases">
        <title>Corchorus capsularis genome sequencing.</title>
        <authorList>
            <person name="Alam M."/>
            <person name="Haque M.S."/>
            <person name="Islam M.S."/>
            <person name="Emdad E.M."/>
            <person name="Islam M.M."/>
            <person name="Ahmed B."/>
            <person name="Halim A."/>
            <person name="Hossen Q.M.M."/>
            <person name="Hossain M.Z."/>
            <person name="Ahmed R."/>
            <person name="Khan M.M."/>
            <person name="Islam R."/>
            <person name="Rashid M.M."/>
            <person name="Khan S.A."/>
            <person name="Rahman M.S."/>
            <person name="Alam M."/>
        </authorList>
    </citation>
    <scope>NUCLEOTIDE SEQUENCE [LARGE SCALE GENOMIC DNA]</scope>
    <source>
        <strain evidence="2">cv. CVL-1</strain>
        <tissue evidence="1">Whole seedling</tissue>
    </source>
</reference>
<evidence type="ECO:0000313" key="1">
    <source>
        <dbReference type="EMBL" id="OMO63750.1"/>
    </source>
</evidence>
<proteinExistence type="predicted"/>
<keyword evidence="2" id="KW-1185">Reference proteome</keyword>
<evidence type="ECO:0000313" key="2">
    <source>
        <dbReference type="Proteomes" id="UP000188268"/>
    </source>
</evidence>
<organism evidence="1 2">
    <name type="scientific">Corchorus capsularis</name>
    <name type="common">Jute</name>
    <dbReference type="NCBI Taxonomy" id="210143"/>
    <lineage>
        <taxon>Eukaryota</taxon>
        <taxon>Viridiplantae</taxon>
        <taxon>Streptophyta</taxon>
        <taxon>Embryophyta</taxon>
        <taxon>Tracheophyta</taxon>
        <taxon>Spermatophyta</taxon>
        <taxon>Magnoliopsida</taxon>
        <taxon>eudicotyledons</taxon>
        <taxon>Gunneridae</taxon>
        <taxon>Pentapetalae</taxon>
        <taxon>rosids</taxon>
        <taxon>malvids</taxon>
        <taxon>Malvales</taxon>
        <taxon>Malvaceae</taxon>
        <taxon>Grewioideae</taxon>
        <taxon>Apeibeae</taxon>
        <taxon>Corchorus</taxon>
    </lineage>
</organism>
<name>A0A1R3H0G7_COCAP</name>
<accession>A0A1R3H0G7</accession>
<gene>
    <name evidence="1" type="ORF">CCACVL1_22315</name>
</gene>